<sequence length="64" mass="7194">MINFNSNKMLKILFIDKGITQKMLANELGITEFTLCRWLRKELPSDKKGAILAAIGKLATERGV</sequence>
<dbReference type="EMBL" id="CP155573">
    <property type="protein sequence ID" value="XFO65558.1"/>
    <property type="molecule type" value="Genomic_DNA"/>
</dbReference>
<accession>A0ABZ3IJG3</accession>
<dbReference type="Proteomes" id="UP000216752">
    <property type="component" value="Chromosome"/>
</dbReference>
<evidence type="ECO:0008006" key="3">
    <source>
        <dbReference type="Google" id="ProtNLM"/>
    </source>
</evidence>
<protein>
    <recommendedName>
        <fullName evidence="3">HTH cro/C1-type domain-containing protein</fullName>
    </recommendedName>
</protein>
<proteinExistence type="predicted"/>
<evidence type="ECO:0000313" key="2">
    <source>
        <dbReference type="Proteomes" id="UP000216752"/>
    </source>
</evidence>
<keyword evidence="2" id="KW-1185">Reference proteome</keyword>
<gene>
    <name evidence="1" type="ORF">SPSIL_016980</name>
</gene>
<organism evidence="1 2">
    <name type="scientific">Sporomusa silvacetica DSM 10669</name>
    <dbReference type="NCBI Taxonomy" id="1123289"/>
    <lineage>
        <taxon>Bacteria</taxon>
        <taxon>Bacillati</taxon>
        <taxon>Bacillota</taxon>
        <taxon>Negativicutes</taxon>
        <taxon>Selenomonadales</taxon>
        <taxon>Sporomusaceae</taxon>
        <taxon>Sporomusa</taxon>
    </lineage>
</organism>
<name>A0ABZ3IJG3_9FIRM</name>
<dbReference type="SUPFAM" id="SSF47413">
    <property type="entry name" value="lambda repressor-like DNA-binding domains"/>
    <property type="match status" value="1"/>
</dbReference>
<evidence type="ECO:0000313" key="1">
    <source>
        <dbReference type="EMBL" id="XFO65558.1"/>
    </source>
</evidence>
<dbReference type="InterPro" id="IPR010982">
    <property type="entry name" value="Lambda_DNA-bd_dom_sf"/>
</dbReference>
<dbReference type="RefSeq" id="WP_094604940.1">
    <property type="nucleotide sequence ID" value="NZ_CP155573.1"/>
</dbReference>
<reference evidence="1" key="1">
    <citation type="submission" date="2024-05" db="EMBL/GenBank/DDBJ databases">
        <title>Isolation and characterization of Sporomusa carbonis sp. nov., a carboxydotrophic hydrogenogen in the genus of Sporomusa isolated from a charcoal burning pile.</title>
        <authorList>
            <person name="Boeer T."/>
            <person name="Rosenbaum F."/>
            <person name="Eysell L."/>
            <person name="Mueller V."/>
            <person name="Daniel R."/>
            <person name="Poehlein A."/>
        </authorList>
    </citation>
    <scope>NUCLEOTIDE SEQUENCE [LARGE SCALE GENOMIC DNA]</scope>
    <source>
        <strain evidence="1">DSM 10669</strain>
    </source>
</reference>